<dbReference type="InterPro" id="IPR043129">
    <property type="entry name" value="ATPase_NBD"/>
</dbReference>
<dbReference type="RefSeq" id="XP_002419041.1">
    <property type="nucleotide sequence ID" value="XM_002418996.1"/>
</dbReference>
<dbReference type="InterPro" id="IPR004000">
    <property type="entry name" value="Actin"/>
</dbReference>
<dbReference type="GeneID" id="8047246"/>
<name>B9WD74_CANDC</name>
<dbReference type="OrthoDB" id="74201at2759"/>
<dbReference type="AlphaFoldDB" id="B9WD74"/>
<dbReference type="Gene3D" id="3.90.640.60">
    <property type="match status" value="1"/>
</dbReference>
<dbReference type="EMBL" id="FM992690">
    <property type="protein sequence ID" value="CAX42624.1"/>
    <property type="molecule type" value="Genomic_DNA"/>
</dbReference>
<dbReference type="VEuPathDB" id="FungiDB:CD36_80950"/>
<dbReference type="SUPFAM" id="SSF53067">
    <property type="entry name" value="Actin-like ATPase domain"/>
    <property type="match status" value="2"/>
</dbReference>
<comment type="similarity">
    <text evidence="1">Belongs to the actin family.</text>
</comment>
<evidence type="ECO:0000313" key="4">
    <source>
        <dbReference type="EMBL" id="CAX42624.1"/>
    </source>
</evidence>
<feature type="compositionally biased region" description="Low complexity" evidence="2">
    <location>
        <begin position="400"/>
        <end position="420"/>
    </location>
</feature>
<evidence type="ECO:0000256" key="1">
    <source>
        <dbReference type="RuleBase" id="RU000487"/>
    </source>
</evidence>
<dbReference type="KEGG" id="cdu:CD36_80950"/>
<evidence type="ECO:0000313" key="5">
    <source>
        <dbReference type="Proteomes" id="UP000002605"/>
    </source>
</evidence>
<sequence length="495" mass="56235">MPLYKEDNFLIIYPGSKHTLFAFGLSDTLSPPQFKIPSVVYQDSITKQYQASSTNSTSETTIEEIYPIIESKIVNLDAFNYLLKIILQSVIANHPTITINQIPMLLITPSLTWSRQSIEYITKYVIENLEITAFNIIDLSLAATFGIGQSTNSIVVYVDEENIQIVPIIGYQTIKFAGKLIKNEGGITITRELKQNLPNLTFQQIEDLKNSNIFEVVIDQQGLVLDYIKDINIINKDEDNEFDVAKIVTDNENGLPGTITGISNENKNENENENEKEQQQDSNKPNKELEKNYFIDSKTQEKIWIGKERFSGTNNLVKLISSSIYSSLLLIPDIDKRQDCYDNIILTGSIFQTPGLKEAILIKLNQDYLIKEPNFIDQSINDPSVNTAILKYQQSTTINDYNENDNNNNNTTTTNNSNSNQVPNSIKLVKYPDYFPEWKKPKEKGGSWHDVYFLGGQIYSKQIYSGSSHHHGKELFVGSDMYEERGPQSIWDASI</sequence>
<dbReference type="PANTHER" id="PTHR11937">
    <property type="entry name" value="ACTIN"/>
    <property type="match status" value="1"/>
</dbReference>
<accession>B9WD74</accession>
<proteinExistence type="inferred from homology"/>
<dbReference type="eggNOG" id="KOG0676">
    <property type="taxonomic scope" value="Eukaryota"/>
</dbReference>
<evidence type="ECO:0000313" key="3">
    <source>
        <dbReference type="CGD" id="CAL0000164200"/>
    </source>
</evidence>
<keyword evidence="5" id="KW-1185">Reference proteome</keyword>
<reference evidence="4 5" key="1">
    <citation type="journal article" date="2009" name="Genome Res.">
        <title>Comparative genomics of the fungal pathogens Candida dubliniensis and Candida albicans.</title>
        <authorList>
            <person name="Jackson A.P."/>
            <person name="Gamble J.A."/>
            <person name="Yeomans T."/>
            <person name="Moran G.P."/>
            <person name="Saunders D."/>
            <person name="Harris D."/>
            <person name="Aslett M."/>
            <person name="Barrell J.F."/>
            <person name="Butler G."/>
            <person name="Citiulo F."/>
            <person name="Coleman D.C."/>
            <person name="de Groot P.W.J."/>
            <person name="Goodwin T.J."/>
            <person name="Quail M.A."/>
            <person name="McQuillan J."/>
            <person name="Munro C.A."/>
            <person name="Pain A."/>
            <person name="Poulter R.T."/>
            <person name="Rajandream M.A."/>
            <person name="Renauld H."/>
            <person name="Spiering M.J."/>
            <person name="Tivey A."/>
            <person name="Gow N.A.R."/>
            <person name="Barrell B."/>
            <person name="Sullivan D.J."/>
            <person name="Berriman M."/>
        </authorList>
    </citation>
    <scope>NUCLEOTIDE SEQUENCE [LARGE SCALE GENOMIC DNA]</scope>
    <source>
        <strain evidence="5">CD36 / ATCC MYA-646 / CBS 7987 / NCPF 3949 / NRRL Y-17841</strain>
    </source>
</reference>
<gene>
    <name evidence="3" type="ordered locus">Cd36_80950</name>
    <name evidence="4" type="ORF">CD36_80950</name>
</gene>
<dbReference type="HOGENOM" id="CLU_052064_0_0_1"/>
<feature type="region of interest" description="Disordered" evidence="2">
    <location>
        <begin position="400"/>
        <end position="422"/>
    </location>
</feature>
<dbReference type="Gene3D" id="3.30.420.40">
    <property type="match status" value="2"/>
</dbReference>
<dbReference type="CGD" id="CAL0000164200">
    <property type="gene designation" value="Cd36_80950"/>
</dbReference>
<organism evidence="4 5">
    <name type="scientific">Candida dubliniensis (strain CD36 / ATCC MYA-646 / CBS 7987 / NCPF 3949 / NRRL Y-17841)</name>
    <name type="common">Yeast</name>
    <dbReference type="NCBI Taxonomy" id="573826"/>
    <lineage>
        <taxon>Eukaryota</taxon>
        <taxon>Fungi</taxon>
        <taxon>Dikarya</taxon>
        <taxon>Ascomycota</taxon>
        <taxon>Saccharomycotina</taxon>
        <taxon>Pichiomycetes</taxon>
        <taxon>Debaryomycetaceae</taxon>
        <taxon>Candida/Lodderomyces clade</taxon>
        <taxon>Candida</taxon>
    </lineage>
</organism>
<dbReference type="Proteomes" id="UP000002605">
    <property type="component" value="Chromosome 3"/>
</dbReference>
<evidence type="ECO:0000256" key="2">
    <source>
        <dbReference type="SAM" id="MobiDB-lite"/>
    </source>
</evidence>
<protein>
    <submittedName>
        <fullName evidence="4">Actin-like protein, Arp9 homologue, putative</fullName>
    </submittedName>
</protein>
<dbReference type="SMART" id="SM00268">
    <property type="entry name" value="ACTIN"/>
    <property type="match status" value="1"/>
</dbReference>
<dbReference type="Pfam" id="PF00022">
    <property type="entry name" value="Actin"/>
    <property type="match status" value="1"/>
</dbReference>
<feature type="region of interest" description="Disordered" evidence="2">
    <location>
        <begin position="256"/>
        <end position="289"/>
    </location>
</feature>
<feature type="compositionally biased region" description="Basic and acidic residues" evidence="2">
    <location>
        <begin position="266"/>
        <end position="289"/>
    </location>
</feature>